<evidence type="ECO:0000256" key="1">
    <source>
        <dbReference type="SAM" id="Phobius"/>
    </source>
</evidence>
<sequence>METRTNDEDVVTIIMILLSTGVIGSISLVGFLKPIQEWAIKQGLLVPGDLSDVRFPWDQSVGLDWGRILIVAGLVALAVVGSLFALVRRNRRRTTVD</sequence>
<keyword evidence="1" id="KW-0472">Membrane</keyword>
<keyword evidence="1" id="KW-0812">Transmembrane</keyword>
<proteinExistence type="predicted"/>
<dbReference type="RefSeq" id="WP_230068258.1">
    <property type="nucleotide sequence ID" value="NZ_BAABLL010000017.1"/>
</dbReference>
<feature type="transmembrane region" description="Helical" evidence="1">
    <location>
        <begin position="12"/>
        <end position="32"/>
    </location>
</feature>
<keyword evidence="3" id="KW-1185">Reference proteome</keyword>
<feature type="transmembrane region" description="Helical" evidence="1">
    <location>
        <begin position="65"/>
        <end position="87"/>
    </location>
</feature>
<dbReference type="Proteomes" id="UP001595773">
    <property type="component" value="Unassembled WGS sequence"/>
</dbReference>
<protein>
    <submittedName>
        <fullName evidence="2">Uncharacterized protein</fullName>
    </submittedName>
</protein>
<organism evidence="2 3">
    <name type="scientific">Arthrobacter cryoconiti</name>
    <dbReference type="NCBI Taxonomy" id="748907"/>
    <lineage>
        <taxon>Bacteria</taxon>
        <taxon>Bacillati</taxon>
        <taxon>Actinomycetota</taxon>
        <taxon>Actinomycetes</taxon>
        <taxon>Micrococcales</taxon>
        <taxon>Micrococcaceae</taxon>
        <taxon>Arthrobacter</taxon>
    </lineage>
</organism>
<reference evidence="3" key="1">
    <citation type="journal article" date="2019" name="Int. J. Syst. Evol. Microbiol.">
        <title>The Global Catalogue of Microorganisms (GCM) 10K type strain sequencing project: providing services to taxonomists for standard genome sequencing and annotation.</title>
        <authorList>
            <consortium name="The Broad Institute Genomics Platform"/>
            <consortium name="The Broad Institute Genome Sequencing Center for Infectious Disease"/>
            <person name="Wu L."/>
            <person name="Ma J."/>
        </authorList>
    </citation>
    <scope>NUCLEOTIDE SEQUENCE [LARGE SCALE GENOMIC DNA]</scope>
    <source>
        <strain evidence="3">CGMCC 1.10698</strain>
    </source>
</reference>
<gene>
    <name evidence="2" type="ORF">ACFOW9_16670</name>
</gene>
<accession>A0ABV8R5H1</accession>
<evidence type="ECO:0000313" key="2">
    <source>
        <dbReference type="EMBL" id="MFC4267242.1"/>
    </source>
</evidence>
<comment type="caution">
    <text evidence="2">The sequence shown here is derived from an EMBL/GenBank/DDBJ whole genome shotgun (WGS) entry which is preliminary data.</text>
</comment>
<dbReference type="EMBL" id="JBHSCQ010000024">
    <property type="protein sequence ID" value="MFC4267242.1"/>
    <property type="molecule type" value="Genomic_DNA"/>
</dbReference>
<name>A0ABV8R5H1_9MICC</name>
<evidence type="ECO:0000313" key="3">
    <source>
        <dbReference type="Proteomes" id="UP001595773"/>
    </source>
</evidence>
<keyword evidence="1" id="KW-1133">Transmembrane helix</keyword>